<dbReference type="EMBL" id="SNRW01005742">
    <property type="protein sequence ID" value="KAA6384472.1"/>
    <property type="molecule type" value="Genomic_DNA"/>
</dbReference>
<reference evidence="1 2" key="1">
    <citation type="submission" date="2019-03" db="EMBL/GenBank/DDBJ databases">
        <title>Single cell metagenomics reveals metabolic interactions within the superorganism composed of flagellate Streblomastix strix and complex community of Bacteroidetes bacteria on its surface.</title>
        <authorList>
            <person name="Treitli S.C."/>
            <person name="Kolisko M."/>
            <person name="Husnik F."/>
            <person name="Keeling P."/>
            <person name="Hampl V."/>
        </authorList>
    </citation>
    <scope>NUCLEOTIDE SEQUENCE [LARGE SCALE GENOMIC DNA]</scope>
    <source>
        <strain evidence="1">ST1C</strain>
    </source>
</reference>
<comment type="caution">
    <text evidence="1">The sequence shown here is derived from an EMBL/GenBank/DDBJ whole genome shotgun (WGS) entry which is preliminary data.</text>
</comment>
<sequence>MSNPDIMKYMDRLKKLQKKVTAQ</sequence>
<organism evidence="1 2">
    <name type="scientific">Streblomastix strix</name>
    <dbReference type="NCBI Taxonomy" id="222440"/>
    <lineage>
        <taxon>Eukaryota</taxon>
        <taxon>Metamonada</taxon>
        <taxon>Preaxostyla</taxon>
        <taxon>Oxymonadida</taxon>
        <taxon>Streblomastigidae</taxon>
        <taxon>Streblomastix</taxon>
    </lineage>
</organism>
<gene>
    <name evidence="1" type="ORF">EZS28_019999</name>
</gene>
<protein>
    <submittedName>
        <fullName evidence="1">Uncharacterized protein</fullName>
    </submittedName>
</protein>
<dbReference type="Proteomes" id="UP000324800">
    <property type="component" value="Unassembled WGS sequence"/>
</dbReference>
<evidence type="ECO:0000313" key="2">
    <source>
        <dbReference type="Proteomes" id="UP000324800"/>
    </source>
</evidence>
<name>A0A5J4VPF9_9EUKA</name>
<feature type="non-terminal residue" evidence="1">
    <location>
        <position position="23"/>
    </location>
</feature>
<accession>A0A5J4VPF9</accession>
<dbReference type="AlphaFoldDB" id="A0A5J4VPF9"/>
<evidence type="ECO:0000313" key="1">
    <source>
        <dbReference type="EMBL" id="KAA6384472.1"/>
    </source>
</evidence>
<proteinExistence type="predicted"/>